<feature type="transmembrane region" description="Helical" evidence="3">
    <location>
        <begin position="98"/>
        <end position="120"/>
    </location>
</feature>
<keyword evidence="2" id="KW-0813">Transport</keyword>
<gene>
    <name evidence="4" type="ORF">BSZ36_10560</name>
</gene>
<accession>A0A259U061</accession>
<protein>
    <recommendedName>
        <fullName evidence="2">Biotin transporter</fullName>
    </recommendedName>
</protein>
<reference evidence="4 5" key="1">
    <citation type="submission" date="2016-11" db="EMBL/GenBank/DDBJ databases">
        <title>Study of marine rhodopsin-containing bacteria.</title>
        <authorList>
            <person name="Yoshizawa S."/>
            <person name="Kumagai Y."/>
            <person name="Kogure K."/>
        </authorList>
    </citation>
    <scope>NUCLEOTIDE SEQUENCE [LARGE SCALE GENOMIC DNA]</scope>
    <source>
        <strain evidence="4 5">SG-29</strain>
    </source>
</reference>
<evidence type="ECO:0000313" key="4">
    <source>
        <dbReference type="EMBL" id="OZC03382.1"/>
    </source>
</evidence>
<dbReference type="RefSeq" id="WP_094548683.1">
    <property type="nucleotide sequence ID" value="NZ_MQWB01000001.1"/>
</dbReference>
<dbReference type="InParanoid" id="A0A259U061"/>
<keyword evidence="3" id="KW-1133">Transmembrane helix</keyword>
<keyword evidence="3" id="KW-0812">Transmembrane</keyword>
<feature type="transmembrane region" description="Helical" evidence="3">
    <location>
        <begin position="127"/>
        <end position="153"/>
    </location>
</feature>
<keyword evidence="2" id="KW-1003">Cell membrane</keyword>
<feature type="transmembrane region" description="Helical" evidence="3">
    <location>
        <begin position="74"/>
        <end position="92"/>
    </location>
</feature>
<dbReference type="AlphaFoldDB" id="A0A259U061"/>
<evidence type="ECO:0000256" key="2">
    <source>
        <dbReference type="PIRNR" id="PIRNR016661"/>
    </source>
</evidence>
<feature type="transmembrane region" description="Helical" evidence="3">
    <location>
        <begin position="165"/>
        <end position="187"/>
    </location>
</feature>
<dbReference type="GO" id="GO:0005886">
    <property type="term" value="C:plasma membrane"/>
    <property type="evidence" value="ECO:0007669"/>
    <property type="project" value="UniProtKB-SubCell"/>
</dbReference>
<dbReference type="PIRSF" id="PIRSF016661">
    <property type="entry name" value="BioY"/>
    <property type="match status" value="1"/>
</dbReference>
<organism evidence="4 5">
    <name type="scientific">Rubricoccus marinus</name>
    <dbReference type="NCBI Taxonomy" id="716817"/>
    <lineage>
        <taxon>Bacteria</taxon>
        <taxon>Pseudomonadati</taxon>
        <taxon>Rhodothermota</taxon>
        <taxon>Rhodothermia</taxon>
        <taxon>Rhodothermales</taxon>
        <taxon>Rubricoccaceae</taxon>
        <taxon>Rubricoccus</taxon>
    </lineage>
</organism>
<comment type="caution">
    <text evidence="4">The sequence shown here is derived from an EMBL/GenBank/DDBJ whole genome shotgun (WGS) entry which is preliminary data.</text>
</comment>
<evidence type="ECO:0000313" key="5">
    <source>
        <dbReference type="Proteomes" id="UP000216446"/>
    </source>
</evidence>
<sequence length="193" mass="20010">MSALALSAPRPSILDALRGPRATVAAQVAGVVGFAALAALGAQARIYLWEVPVTFQTLAVYGAGLFLGSRNGALSMALYLVAGLAFPVFASGAFGAEYLFGTTGGYLLSYPIVALLVGMMTKRWTSFVGAAAAMTIGSLLVFTAGVTWLHFAAGHATWMESIVKGALLFIAFDLAKVWLAAGAFAGLRQISRD</sequence>
<dbReference type="InterPro" id="IPR003784">
    <property type="entry name" value="BioY"/>
</dbReference>
<keyword evidence="5" id="KW-1185">Reference proteome</keyword>
<dbReference type="PANTHER" id="PTHR34295">
    <property type="entry name" value="BIOTIN TRANSPORTER BIOY"/>
    <property type="match status" value="1"/>
</dbReference>
<dbReference type="GO" id="GO:0015225">
    <property type="term" value="F:biotin transmembrane transporter activity"/>
    <property type="evidence" value="ECO:0007669"/>
    <property type="project" value="UniProtKB-UniRule"/>
</dbReference>
<comment type="similarity">
    <text evidence="1 2">Belongs to the BioY family.</text>
</comment>
<dbReference type="PANTHER" id="PTHR34295:SF1">
    <property type="entry name" value="BIOTIN TRANSPORTER BIOY"/>
    <property type="match status" value="1"/>
</dbReference>
<feature type="transmembrane region" description="Helical" evidence="3">
    <location>
        <begin position="46"/>
        <end position="67"/>
    </location>
</feature>
<dbReference type="Gene3D" id="1.10.1760.20">
    <property type="match status" value="1"/>
</dbReference>
<evidence type="ECO:0000256" key="3">
    <source>
        <dbReference type="SAM" id="Phobius"/>
    </source>
</evidence>
<evidence type="ECO:0000256" key="1">
    <source>
        <dbReference type="ARBA" id="ARBA00010692"/>
    </source>
</evidence>
<dbReference type="Pfam" id="PF02632">
    <property type="entry name" value="BioY"/>
    <property type="match status" value="1"/>
</dbReference>
<feature type="transmembrane region" description="Helical" evidence="3">
    <location>
        <begin position="21"/>
        <end position="40"/>
    </location>
</feature>
<dbReference type="OrthoDB" id="1496139at2"/>
<name>A0A259U061_9BACT</name>
<keyword evidence="2 3" id="KW-0472">Membrane</keyword>
<comment type="subcellular location">
    <subcellularLocation>
        <location evidence="2">Cell membrane</location>
        <topology evidence="2">Multi-pass membrane protein</topology>
    </subcellularLocation>
</comment>
<dbReference type="Proteomes" id="UP000216446">
    <property type="component" value="Unassembled WGS sequence"/>
</dbReference>
<dbReference type="EMBL" id="MQWB01000001">
    <property type="protein sequence ID" value="OZC03382.1"/>
    <property type="molecule type" value="Genomic_DNA"/>
</dbReference>
<proteinExistence type="inferred from homology"/>